<keyword evidence="2" id="KW-1185">Reference proteome</keyword>
<accession>B4VUB4</accession>
<dbReference type="Proteomes" id="UP000003835">
    <property type="component" value="Unassembled WGS sequence"/>
</dbReference>
<gene>
    <name evidence="1" type="ORF">MC7420_3883</name>
</gene>
<name>B4VUB4_9CYAN</name>
<evidence type="ECO:0000313" key="2">
    <source>
        <dbReference type="Proteomes" id="UP000003835"/>
    </source>
</evidence>
<proteinExistence type="predicted"/>
<sequence>MFQTRHGASLQWCLASKMLALQGFHNSCQTSKGWFVIWDSVDSFTEKQYGLPPAQLIYPDQLNRI</sequence>
<organism evidence="1 2">
    <name type="scientific">Coleofasciculus chthonoplastes PCC 7420</name>
    <dbReference type="NCBI Taxonomy" id="118168"/>
    <lineage>
        <taxon>Bacteria</taxon>
        <taxon>Bacillati</taxon>
        <taxon>Cyanobacteriota</taxon>
        <taxon>Cyanophyceae</taxon>
        <taxon>Coleofasciculales</taxon>
        <taxon>Coleofasciculaceae</taxon>
        <taxon>Coleofasciculus</taxon>
    </lineage>
</organism>
<protein>
    <submittedName>
        <fullName evidence="1">Uncharacterized protein</fullName>
    </submittedName>
</protein>
<reference evidence="1 2" key="1">
    <citation type="submission" date="2008-07" db="EMBL/GenBank/DDBJ databases">
        <authorList>
            <person name="Tandeau de Marsac N."/>
            <person name="Ferriera S."/>
            <person name="Johnson J."/>
            <person name="Kravitz S."/>
            <person name="Beeson K."/>
            <person name="Sutton G."/>
            <person name="Rogers Y.-H."/>
            <person name="Friedman R."/>
            <person name="Frazier M."/>
            <person name="Venter J.C."/>
        </authorList>
    </citation>
    <scope>NUCLEOTIDE SEQUENCE [LARGE SCALE GENOMIC DNA]</scope>
    <source>
        <strain evidence="1 2">PCC 7420</strain>
    </source>
</reference>
<dbReference type="AlphaFoldDB" id="B4VUB4"/>
<evidence type="ECO:0000313" key="1">
    <source>
        <dbReference type="EMBL" id="EDX74359.1"/>
    </source>
</evidence>
<dbReference type="HOGENOM" id="CLU_2842221_0_0_3"/>
<dbReference type="EMBL" id="DS989853">
    <property type="protein sequence ID" value="EDX74359.1"/>
    <property type="molecule type" value="Genomic_DNA"/>
</dbReference>